<evidence type="ECO:0000313" key="11">
    <source>
        <dbReference type="EMBL" id="KAF7638532.1"/>
    </source>
</evidence>
<evidence type="ECO:0000256" key="7">
    <source>
        <dbReference type="ARBA" id="ARBA00023288"/>
    </source>
</evidence>
<feature type="compositionally biased region" description="Low complexity" evidence="10">
    <location>
        <begin position="33"/>
        <end position="42"/>
    </location>
</feature>
<dbReference type="SMART" id="SM00173">
    <property type="entry name" value="RAS"/>
    <property type="match status" value="1"/>
</dbReference>
<dbReference type="InterPro" id="IPR001806">
    <property type="entry name" value="Small_GTPase"/>
</dbReference>
<keyword evidence="7" id="KW-0449">Lipoprotein</keyword>
<evidence type="ECO:0000256" key="3">
    <source>
        <dbReference type="ARBA" id="ARBA00022481"/>
    </source>
</evidence>
<accession>A0A8S9ZYY5</accession>
<organism evidence="11 12">
    <name type="scientific">Meloidogyne graminicola</name>
    <dbReference type="NCBI Taxonomy" id="189291"/>
    <lineage>
        <taxon>Eukaryota</taxon>
        <taxon>Metazoa</taxon>
        <taxon>Ecdysozoa</taxon>
        <taxon>Nematoda</taxon>
        <taxon>Chromadorea</taxon>
        <taxon>Rhabditida</taxon>
        <taxon>Tylenchina</taxon>
        <taxon>Tylenchomorpha</taxon>
        <taxon>Tylenchoidea</taxon>
        <taxon>Meloidogynidae</taxon>
        <taxon>Meloidogyninae</taxon>
        <taxon>Meloidogyne</taxon>
    </lineage>
</organism>
<evidence type="ECO:0000256" key="6">
    <source>
        <dbReference type="ARBA" id="ARBA00023136"/>
    </source>
</evidence>
<reference evidence="11" key="1">
    <citation type="journal article" date="2020" name="Ecol. Evol.">
        <title>Genome structure and content of the rice root-knot nematode (Meloidogyne graminicola).</title>
        <authorList>
            <person name="Phan N.T."/>
            <person name="Danchin E.G.J."/>
            <person name="Klopp C."/>
            <person name="Perfus-Barbeoch L."/>
            <person name="Kozlowski D.K."/>
            <person name="Koutsovoulos G.D."/>
            <person name="Lopez-Roques C."/>
            <person name="Bouchez O."/>
            <person name="Zahm M."/>
            <person name="Besnard G."/>
            <person name="Bellafiore S."/>
        </authorList>
    </citation>
    <scope>NUCLEOTIDE SEQUENCE</scope>
    <source>
        <strain evidence="11">VN-18</strain>
    </source>
</reference>
<dbReference type="Pfam" id="PF00071">
    <property type="entry name" value="Ras"/>
    <property type="match status" value="1"/>
</dbReference>
<keyword evidence="3" id="KW-0488">Methylation</keyword>
<dbReference type="SMART" id="SM00174">
    <property type="entry name" value="RHO"/>
    <property type="match status" value="1"/>
</dbReference>
<sequence>MQKFQFPANFYIISSLKRERIVAERKGASVGCGPSNEGNINGSSGGGGGGTPIKRRSGSAGKREHIKQSLLTKMGGTIKYNNNNNSNTTNNIYFYNIKIIKVKLIIIIISFSMFSSSSLNTPITTTTTTIENSSSIYIPSSITNNNSLLIEEQQKDYWVALFGAGGVGKSSLVQRFIKNTFTDNYFPTIEDTYQQVINCSDQGRLAVCTLHLVDTTGSHQFPAMQRLAMQRGNAFILVYSVTSKQSLEELGPIIRTLKEIKGDCGAIIDVPIVLVGNKIDEINKREINFETGKELAKRWGCGFVETSAKLGQNITELFQQLLALEKKRHLTLNSTDIDGVIIGGLTNSSLKQKRCAIL</sequence>
<dbReference type="PROSITE" id="PS51420">
    <property type="entry name" value="RHO"/>
    <property type="match status" value="1"/>
</dbReference>
<dbReference type="FunFam" id="3.40.50.300:FF:000303">
    <property type="entry name" value="GTP-binding protein Di-Ras2"/>
    <property type="match status" value="1"/>
</dbReference>
<keyword evidence="5" id="KW-0342">GTP-binding</keyword>
<dbReference type="GO" id="GO:0007165">
    <property type="term" value="P:signal transduction"/>
    <property type="evidence" value="ECO:0007669"/>
    <property type="project" value="InterPro"/>
</dbReference>
<keyword evidence="12" id="KW-1185">Reference proteome</keyword>
<keyword evidence="4" id="KW-0547">Nucleotide-binding</keyword>
<evidence type="ECO:0000313" key="12">
    <source>
        <dbReference type="Proteomes" id="UP000605970"/>
    </source>
</evidence>
<dbReference type="PROSITE" id="PS51421">
    <property type="entry name" value="RAS"/>
    <property type="match status" value="1"/>
</dbReference>
<protein>
    <submittedName>
        <fullName evidence="11">Uncharacterized protein</fullName>
    </submittedName>
</protein>
<dbReference type="InterPro" id="IPR027417">
    <property type="entry name" value="P-loop_NTPase"/>
</dbReference>
<dbReference type="OrthoDB" id="265044at2759"/>
<name>A0A8S9ZYY5_9BILA</name>
<dbReference type="GO" id="GO:0003924">
    <property type="term" value="F:GTPase activity"/>
    <property type="evidence" value="ECO:0007669"/>
    <property type="project" value="InterPro"/>
</dbReference>
<dbReference type="Proteomes" id="UP000605970">
    <property type="component" value="Unassembled WGS sequence"/>
</dbReference>
<dbReference type="GO" id="GO:0005525">
    <property type="term" value="F:GTP binding"/>
    <property type="evidence" value="ECO:0007669"/>
    <property type="project" value="UniProtKB-KW"/>
</dbReference>
<keyword evidence="6" id="KW-0472">Membrane</keyword>
<evidence type="ECO:0000256" key="1">
    <source>
        <dbReference type="ARBA" id="ARBA00004342"/>
    </source>
</evidence>
<keyword evidence="8" id="KW-0636">Prenylation</keyword>
<dbReference type="SMART" id="SM00175">
    <property type="entry name" value="RAB"/>
    <property type="match status" value="1"/>
</dbReference>
<gene>
    <name evidence="11" type="ORF">Mgra_00001906</name>
</gene>
<dbReference type="AlphaFoldDB" id="A0A8S9ZYY5"/>
<comment type="similarity">
    <text evidence="9">Belongs to the small GTPase superfamily. Di-Ras family.</text>
</comment>
<dbReference type="PRINTS" id="PR00449">
    <property type="entry name" value="RASTRNSFRMNG"/>
</dbReference>
<feature type="region of interest" description="Disordered" evidence="10">
    <location>
        <begin position="32"/>
        <end position="64"/>
    </location>
</feature>
<dbReference type="SUPFAM" id="SSF52540">
    <property type="entry name" value="P-loop containing nucleoside triphosphate hydrolases"/>
    <property type="match status" value="1"/>
</dbReference>
<keyword evidence="2" id="KW-1003">Cell membrane</keyword>
<comment type="caution">
    <text evidence="11">The sequence shown here is derived from an EMBL/GenBank/DDBJ whole genome shotgun (WGS) entry which is preliminary data.</text>
</comment>
<dbReference type="Gene3D" id="3.40.50.300">
    <property type="entry name" value="P-loop containing nucleotide triphosphate hydrolases"/>
    <property type="match status" value="1"/>
</dbReference>
<evidence type="ECO:0000256" key="4">
    <source>
        <dbReference type="ARBA" id="ARBA00022741"/>
    </source>
</evidence>
<evidence type="ECO:0000256" key="5">
    <source>
        <dbReference type="ARBA" id="ARBA00023134"/>
    </source>
</evidence>
<dbReference type="GO" id="GO:0005886">
    <property type="term" value="C:plasma membrane"/>
    <property type="evidence" value="ECO:0007669"/>
    <property type="project" value="UniProtKB-SubCell"/>
</dbReference>
<evidence type="ECO:0000256" key="10">
    <source>
        <dbReference type="SAM" id="MobiDB-lite"/>
    </source>
</evidence>
<proteinExistence type="inferred from homology"/>
<dbReference type="InterPro" id="IPR020849">
    <property type="entry name" value="Small_GTPase_Ras-type"/>
</dbReference>
<dbReference type="PROSITE" id="PS51419">
    <property type="entry name" value="RAB"/>
    <property type="match status" value="1"/>
</dbReference>
<comment type="subcellular location">
    <subcellularLocation>
        <location evidence="1">Cell membrane</location>
        <topology evidence="1">Lipid-anchor</topology>
        <orientation evidence="1">Cytoplasmic side</orientation>
    </subcellularLocation>
</comment>
<dbReference type="InterPro" id="IPR005225">
    <property type="entry name" value="Small_GTP-bd"/>
</dbReference>
<dbReference type="EMBL" id="JABEBT010000011">
    <property type="protein sequence ID" value="KAF7638532.1"/>
    <property type="molecule type" value="Genomic_DNA"/>
</dbReference>
<evidence type="ECO:0000256" key="8">
    <source>
        <dbReference type="ARBA" id="ARBA00023289"/>
    </source>
</evidence>
<dbReference type="NCBIfam" id="TIGR00231">
    <property type="entry name" value="small_GTP"/>
    <property type="match status" value="1"/>
</dbReference>
<evidence type="ECO:0000256" key="9">
    <source>
        <dbReference type="ARBA" id="ARBA00061515"/>
    </source>
</evidence>
<evidence type="ECO:0000256" key="2">
    <source>
        <dbReference type="ARBA" id="ARBA00022475"/>
    </source>
</evidence>
<dbReference type="PANTHER" id="PTHR24070">
    <property type="entry name" value="RAS, DI-RAS, AND RHEB FAMILY MEMBERS OF SMALL GTPASE SUPERFAMILY"/>
    <property type="match status" value="1"/>
</dbReference>